<keyword evidence="3 7" id="KW-0812">Transmembrane</keyword>
<proteinExistence type="inferred from homology"/>
<evidence type="ECO:0000313" key="8">
    <source>
        <dbReference type="EMBL" id="GFU32713.1"/>
    </source>
</evidence>
<dbReference type="AlphaFoldDB" id="A0A8X6UKY9"/>
<feature type="compositionally biased region" description="Basic residues" evidence="6">
    <location>
        <begin position="26"/>
        <end position="38"/>
    </location>
</feature>
<dbReference type="InterPro" id="IPR019397">
    <property type="entry name" value="Uncharacterised_TMEM39"/>
</dbReference>
<evidence type="ECO:0000256" key="6">
    <source>
        <dbReference type="SAM" id="MobiDB-lite"/>
    </source>
</evidence>
<comment type="caution">
    <text evidence="8">The sequence shown here is derived from an EMBL/GenBank/DDBJ whole genome shotgun (WGS) entry which is preliminary data.</text>
</comment>
<feature type="transmembrane region" description="Helical" evidence="7">
    <location>
        <begin position="426"/>
        <end position="449"/>
    </location>
</feature>
<keyword evidence="9" id="KW-1185">Reference proteome</keyword>
<evidence type="ECO:0000256" key="5">
    <source>
        <dbReference type="ARBA" id="ARBA00023136"/>
    </source>
</evidence>
<accession>A0A8X6UKY9</accession>
<sequence length="465" mass="53117">MSTYSLKGLKLTPQNRKHSKMPGGRRNAKSNSFKHHAHAHSHASDDRHACDLPAQPQVVPPKHIPLPDLPPSSDLYFEIDAFALCIFAMAGQYINLYRSVFWLPYSNNEHALNFYLIDYYILTINVIMLSRRLPVCILKQICNLCFPVSYQPTYTLCIHIVTIVSLVPVLLFCFYNVILEYGIPSIIFLIYPFVVSIVVLGANTTKFLELKSAPPERTTVTKSKGGSSANIKNSSTVNHVCSMSAETVREEVEMLRTDFNNRWKQVLFNSFLVVYHATFLPCYFTQSTLHYDVHWVTQHGVFTGIGCFTLYVSHCFPPKYCDVLHRAALHLGRWQRVEIKNVYVPYSTWTESAMWNQGALVKHSKELFKAEGIANAAEPGHSGHSRFYSLFKDPSTAAKVIWLLQLLLITAEMLILVQSHTWNDLISIQLLIMVNCKTLYGMTKVYFVVKKIYYEENALITKFSH</sequence>
<dbReference type="OrthoDB" id="438179at2759"/>
<feature type="region of interest" description="Disordered" evidence="6">
    <location>
        <begin position="12"/>
        <end position="38"/>
    </location>
</feature>
<comment type="subcellular location">
    <subcellularLocation>
        <location evidence="1">Membrane</location>
        <topology evidence="1">Multi-pass membrane protein</topology>
    </subcellularLocation>
</comment>
<reference evidence="8" key="1">
    <citation type="submission" date="2020-08" db="EMBL/GenBank/DDBJ databases">
        <title>Multicomponent nature underlies the extraordinary mechanical properties of spider dragline silk.</title>
        <authorList>
            <person name="Kono N."/>
            <person name="Nakamura H."/>
            <person name="Mori M."/>
            <person name="Yoshida Y."/>
            <person name="Ohtoshi R."/>
            <person name="Malay A.D."/>
            <person name="Moran D.A.P."/>
            <person name="Tomita M."/>
            <person name="Numata K."/>
            <person name="Arakawa K."/>
        </authorList>
    </citation>
    <scope>NUCLEOTIDE SEQUENCE</scope>
</reference>
<dbReference type="GO" id="GO:0016020">
    <property type="term" value="C:membrane"/>
    <property type="evidence" value="ECO:0007669"/>
    <property type="project" value="UniProtKB-SubCell"/>
</dbReference>
<evidence type="ECO:0000256" key="3">
    <source>
        <dbReference type="ARBA" id="ARBA00022692"/>
    </source>
</evidence>
<evidence type="ECO:0000313" key="9">
    <source>
        <dbReference type="Proteomes" id="UP000887013"/>
    </source>
</evidence>
<evidence type="ECO:0000256" key="7">
    <source>
        <dbReference type="SAM" id="Phobius"/>
    </source>
</evidence>
<feature type="transmembrane region" description="Helical" evidence="7">
    <location>
        <begin position="400"/>
        <end position="420"/>
    </location>
</feature>
<dbReference type="Proteomes" id="UP000887013">
    <property type="component" value="Unassembled WGS sequence"/>
</dbReference>
<evidence type="ECO:0000256" key="1">
    <source>
        <dbReference type="ARBA" id="ARBA00004141"/>
    </source>
</evidence>
<keyword evidence="4 7" id="KW-1133">Transmembrane helix</keyword>
<feature type="transmembrane region" description="Helical" evidence="7">
    <location>
        <begin position="183"/>
        <end position="202"/>
    </location>
</feature>
<keyword evidence="5 7" id="KW-0472">Membrane</keyword>
<evidence type="ECO:0000256" key="2">
    <source>
        <dbReference type="ARBA" id="ARBA00010737"/>
    </source>
</evidence>
<dbReference type="PANTHER" id="PTHR12995:SF4">
    <property type="entry name" value="FI21814P1"/>
    <property type="match status" value="1"/>
</dbReference>
<organism evidence="8 9">
    <name type="scientific">Nephila pilipes</name>
    <name type="common">Giant wood spider</name>
    <name type="synonym">Nephila maculata</name>
    <dbReference type="NCBI Taxonomy" id="299642"/>
    <lineage>
        <taxon>Eukaryota</taxon>
        <taxon>Metazoa</taxon>
        <taxon>Ecdysozoa</taxon>
        <taxon>Arthropoda</taxon>
        <taxon>Chelicerata</taxon>
        <taxon>Arachnida</taxon>
        <taxon>Araneae</taxon>
        <taxon>Araneomorphae</taxon>
        <taxon>Entelegynae</taxon>
        <taxon>Araneoidea</taxon>
        <taxon>Nephilidae</taxon>
        <taxon>Nephila</taxon>
    </lineage>
</organism>
<gene>
    <name evidence="8" type="primary">tmem39a</name>
    <name evidence="8" type="ORF">NPIL_686061</name>
</gene>
<name>A0A8X6UKY9_NEPPI</name>
<comment type="similarity">
    <text evidence="2">Belongs to the TMEM39 family.</text>
</comment>
<feature type="transmembrane region" description="Helical" evidence="7">
    <location>
        <begin position="75"/>
        <end position="94"/>
    </location>
</feature>
<protein>
    <submittedName>
        <fullName evidence="8">Transmembrane protein 39A</fullName>
    </submittedName>
</protein>
<dbReference type="EMBL" id="BMAW01129960">
    <property type="protein sequence ID" value="GFU32713.1"/>
    <property type="molecule type" value="Genomic_DNA"/>
</dbReference>
<evidence type="ECO:0000256" key="4">
    <source>
        <dbReference type="ARBA" id="ARBA00022989"/>
    </source>
</evidence>
<dbReference type="PANTHER" id="PTHR12995">
    <property type="entry name" value="FI21814P1"/>
    <property type="match status" value="1"/>
</dbReference>
<dbReference type="Pfam" id="PF10271">
    <property type="entry name" value="Tmp39"/>
    <property type="match status" value="1"/>
</dbReference>
<feature type="transmembrane region" description="Helical" evidence="7">
    <location>
        <begin position="114"/>
        <end position="133"/>
    </location>
</feature>
<feature type="transmembrane region" description="Helical" evidence="7">
    <location>
        <begin position="154"/>
        <end position="177"/>
    </location>
</feature>